<evidence type="ECO:0000256" key="9">
    <source>
        <dbReference type="RuleBase" id="RU004016"/>
    </source>
</evidence>
<dbReference type="Gene3D" id="3.40.710.10">
    <property type="entry name" value="DD-peptidase/beta-lactamase superfamily"/>
    <property type="match status" value="1"/>
</dbReference>
<evidence type="ECO:0000256" key="1">
    <source>
        <dbReference type="ARBA" id="ARBA00007164"/>
    </source>
</evidence>
<dbReference type="PANTHER" id="PTHR21581:SF33">
    <property type="entry name" value="D-ALANYL-D-ALANINE CARBOXYPEPTIDASE DACB"/>
    <property type="match status" value="1"/>
</dbReference>
<dbReference type="GO" id="GO:0009002">
    <property type="term" value="F:serine-type D-Ala-D-Ala carboxypeptidase activity"/>
    <property type="evidence" value="ECO:0007669"/>
    <property type="project" value="InterPro"/>
</dbReference>
<evidence type="ECO:0000256" key="7">
    <source>
        <dbReference type="PIRSR" id="PIRSR618044-1"/>
    </source>
</evidence>
<gene>
    <name evidence="13" type="ORF">CLAC_02490</name>
</gene>
<keyword evidence="5" id="KW-0573">Peptidoglycan synthesis</keyword>
<proteinExistence type="inferred from homology"/>
<keyword evidence="6" id="KW-0961">Cell wall biogenesis/degradation</keyword>
<keyword evidence="11" id="KW-1133">Transmembrane helix</keyword>
<dbReference type="Proteomes" id="UP000058446">
    <property type="component" value="Chromosome"/>
</dbReference>
<dbReference type="SUPFAM" id="SSF56601">
    <property type="entry name" value="beta-lactamase/transpeptidase-like"/>
    <property type="match status" value="1"/>
</dbReference>
<protein>
    <submittedName>
        <fullName evidence="13">Penicillin-binding protein</fullName>
    </submittedName>
</protein>
<evidence type="ECO:0000256" key="8">
    <source>
        <dbReference type="PIRSR" id="PIRSR618044-2"/>
    </source>
</evidence>
<evidence type="ECO:0000259" key="12">
    <source>
        <dbReference type="Pfam" id="PF00768"/>
    </source>
</evidence>
<organism evidence="13 14">
    <name type="scientific">Corynebacterium lactis RW2-5</name>
    <dbReference type="NCBI Taxonomy" id="1408189"/>
    <lineage>
        <taxon>Bacteria</taxon>
        <taxon>Bacillati</taxon>
        <taxon>Actinomycetota</taxon>
        <taxon>Actinomycetes</taxon>
        <taxon>Mycobacteriales</taxon>
        <taxon>Corynebacteriaceae</taxon>
        <taxon>Corynebacterium</taxon>
    </lineage>
</organism>
<evidence type="ECO:0000313" key="14">
    <source>
        <dbReference type="Proteomes" id="UP000058446"/>
    </source>
</evidence>
<comment type="similarity">
    <text evidence="1 9">Belongs to the peptidase S11 family.</text>
</comment>
<evidence type="ECO:0000256" key="4">
    <source>
        <dbReference type="ARBA" id="ARBA00022960"/>
    </source>
</evidence>
<dbReference type="PRINTS" id="PR00725">
    <property type="entry name" value="DADACBPTASE1"/>
</dbReference>
<dbReference type="Pfam" id="PF00768">
    <property type="entry name" value="Peptidase_S11"/>
    <property type="match status" value="1"/>
</dbReference>
<dbReference type="InterPro" id="IPR012338">
    <property type="entry name" value="Beta-lactam/transpept-like"/>
</dbReference>
<feature type="active site" evidence="7">
    <location>
        <position position="187"/>
    </location>
</feature>
<feature type="binding site" evidence="8">
    <location>
        <position position="296"/>
    </location>
    <ligand>
        <name>substrate</name>
    </ligand>
</feature>
<feature type="transmembrane region" description="Helical" evidence="11">
    <location>
        <begin position="389"/>
        <end position="412"/>
    </location>
</feature>
<evidence type="ECO:0000256" key="6">
    <source>
        <dbReference type="ARBA" id="ARBA00023316"/>
    </source>
</evidence>
<dbReference type="PATRIC" id="fig|1408189.4.peg.494"/>
<keyword evidence="4" id="KW-0133">Cell shape</keyword>
<accession>A0A0K2GYN1</accession>
<feature type="compositionally biased region" description="Basic and acidic residues" evidence="10">
    <location>
        <begin position="30"/>
        <end position="45"/>
    </location>
</feature>
<feature type="region of interest" description="Disordered" evidence="10">
    <location>
        <begin position="1"/>
        <end position="74"/>
    </location>
</feature>
<feature type="active site" description="Acyl-ester intermediate" evidence="7">
    <location>
        <position position="132"/>
    </location>
</feature>
<feature type="domain" description="Peptidase S11 D-alanyl-D-alanine carboxypeptidase A N-terminal" evidence="12">
    <location>
        <begin position="99"/>
        <end position="325"/>
    </location>
</feature>
<dbReference type="STRING" id="1408189.CLAC_02490"/>
<reference evidence="13 14" key="1">
    <citation type="submission" date="2013-10" db="EMBL/GenBank/DDBJ databases">
        <title>Complete genome sequence of Corynebacterium lactis DSM 45799(T), isolated from raw cow milk.</title>
        <authorList>
            <person name="Ruckert C."/>
            <person name="Albersmeier A."/>
            <person name="Lipski A."/>
            <person name="Kalinowski J."/>
        </authorList>
    </citation>
    <scope>NUCLEOTIDE SEQUENCE [LARGE SCALE GENOMIC DNA]</scope>
    <source>
        <strain evidence="13 14">RW2-5</strain>
    </source>
</reference>
<dbReference type="KEGG" id="clw:CLAC_02490"/>
<dbReference type="PANTHER" id="PTHR21581">
    <property type="entry name" value="D-ALANYL-D-ALANINE CARBOXYPEPTIDASE"/>
    <property type="match status" value="1"/>
</dbReference>
<dbReference type="GO" id="GO:0008360">
    <property type="term" value="P:regulation of cell shape"/>
    <property type="evidence" value="ECO:0007669"/>
    <property type="project" value="UniProtKB-KW"/>
</dbReference>
<evidence type="ECO:0000256" key="5">
    <source>
        <dbReference type="ARBA" id="ARBA00022984"/>
    </source>
</evidence>
<dbReference type="InterPro" id="IPR001967">
    <property type="entry name" value="Peptidase_S11_N"/>
</dbReference>
<evidence type="ECO:0000256" key="11">
    <source>
        <dbReference type="SAM" id="Phobius"/>
    </source>
</evidence>
<dbReference type="GO" id="GO:0071555">
    <property type="term" value="P:cell wall organization"/>
    <property type="evidence" value="ECO:0007669"/>
    <property type="project" value="UniProtKB-KW"/>
</dbReference>
<keyword evidence="3" id="KW-0378">Hydrolase</keyword>
<keyword evidence="2" id="KW-0732">Signal</keyword>
<dbReference type="GO" id="GO:0006508">
    <property type="term" value="P:proteolysis"/>
    <property type="evidence" value="ECO:0007669"/>
    <property type="project" value="InterPro"/>
</dbReference>
<feature type="active site" description="Proton acceptor" evidence="7">
    <location>
        <position position="135"/>
    </location>
</feature>
<evidence type="ECO:0000256" key="2">
    <source>
        <dbReference type="ARBA" id="ARBA00022729"/>
    </source>
</evidence>
<feature type="region of interest" description="Disordered" evidence="10">
    <location>
        <begin position="364"/>
        <end position="384"/>
    </location>
</feature>
<evidence type="ECO:0000256" key="3">
    <source>
        <dbReference type="ARBA" id="ARBA00022801"/>
    </source>
</evidence>
<sequence length="417" mass="43860">MLAPAGFIAPSATGQPAQFMQEAAPTEPTDSNHDEPSPDLLRRDTSACPFRFAPPPPVDSSEVPTPGATSPAPLPVPDIPAGGTAMSECDVIEGTSFKTPEEVTASSWIVFDVKTGDVLAAKDPHGRYRPASVIKVLLALVALEELDLKKSVRATYEDAAIEGSRVGIVEGVEYSVETLLTGLLLNSGNDCGHALSRMLGGMDATVEKVNAKAAQLGATDTRIFNPTGLDAPGQMTSAFDMALFFRAAFSNPTYLNLSGLQLAKIPGNKELVVDDFDIANDNQLLSSGFEGALGGKTGFTDDARHTFAGVAERNGRRLGTILLDTTVHEAPRPWEQAAGLLESGFDTPRETSIASLDTQAKGDETPRIPFFGTDKNTDPSGPMQTENSWPAIGIGVGIAVVVCLAAVITVAAGKRRR</sequence>
<evidence type="ECO:0000313" key="13">
    <source>
        <dbReference type="EMBL" id="ALA66783.1"/>
    </source>
</evidence>
<evidence type="ECO:0000256" key="10">
    <source>
        <dbReference type="SAM" id="MobiDB-lite"/>
    </source>
</evidence>
<dbReference type="EMBL" id="CP006841">
    <property type="protein sequence ID" value="ALA66783.1"/>
    <property type="molecule type" value="Genomic_DNA"/>
</dbReference>
<keyword evidence="11" id="KW-0812">Transmembrane</keyword>
<dbReference type="AlphaFoldDB" id="A0A0K2GYN1"/>
<dbReference type="GO" id="GO:0009252">
    <property type="term" value="P:peptidoglycan biosynthetic process"/>
    <property type="evidence" value="ECO:0007669"/>
    <property type="project" value="UniProtKB-KW"/>
</dbReference>
<name>A0A0K2GYN1_9CORY</name>
<keyword evidence="11" id="KW-0472">Membrane</keyword>
<dbReference type="InterPro" id="IPR018044">
    <property type="entry name" value="Peptidase_S11"/>
</dbReference>
<keyword evidence="14" id="KW-1185">Reference proteome</keyword>